<dbReference type="Pfam" id="PF22608">
    <property type="entry name" value="DNAX_ATPase_lid"/>
    <property type="match status" value="1"/>
</dbReference>
<comment type="catalytic activity">
    <reaction evidence="11">
        <text>DNA(n) + a 2'-deoxyribonucleoside 5'-triphosphate = DNA(n+1) + diphosphate</text>
        <dbReference type="Rhea" id="RHEA:22508"/>
        <dbReference type="Rhea" id="RHEA-COMP:17339"/>
        <dbReference type="Rhea" id="RHEA-COMP:17340"/>
        <dbReference type="ChEBI" id="CHEBI:33019"/>
        <dbReference type="ChEBI" id="CHEBI:61560"/>
        <dbReference type="ChEBI" id="CHEBI:173112"/>
        <dbReference type="EC" id="2.7.7.7"/>
    </reaction>
</comment>
<name>A0ABV1K977_9PSEU</name>
<evidence type="ECO:0000256" key="10">
    <source>
        <dbReference type="ARBA" id="ARBA00022932"/>
    </source>
</evidence>
<comment type="similarity">
    <text evidence="1">Belongs to the DnaX/STICHEL family.</text>
</comment>
<dbReference type="SUPFAM" id="SSF52540">
    <property type="entry name" value="P-loop containing nucleoside triphosphate hydrolases"/>
    <property type="match status" value="1"/>
</dbReference>
<dbReference type="Pfam" id="PF20964">
    <property type="entry name" value="DnaX_C"/>
    <property type="match status" value="1"/>
</dbReference>
<evidence type="ECO:0000256" key="12">
    <source>
        <dbReference type="SAM" id="MobiDB-lite"/>
    </source>
</evidence>
<evidence type="ECO:0000313" key="14">
    <source>
        <dbReference type="EMBL" id="MEQ3551041.1"/>
    </source>
</evidence>
<feature type="compositionally biased region" description="Basic and acidic residues" evidence="12">
    <location>
        <begin position="569"/>
        <end position="595"/>
    </location>
</feature>
<evidence type="ECO:0000256" key="9">
    <source>
        <dbReference type="ARBA" id="ARBA00022840"/>
    </source>
</evidence>
<keyword evidence="10" id="KW-0239">DNA-directed DNA polymerase</keyword>
<evidence type="ECO:0000256" key="3">
    <source>
        <dbReference type="ARBA" id="ARBA00022679"/>
    </source>
</evidence>
<dbReference type="EC" id="2.7.7.7" evidence="2"/>
<feature type="region of interest" description="Disordered" evidence="12">
    <location>
        <begin position="698"/>
        <end position="801"/>
    </location>
</feature>
<feature type="compositionally biased region" description="Low complexity" evidence="12">
    <location>
        <begin position="714"/>
        <end position="728"/>
    </location>
</feature>
<protein>
    <recommendedName>
        <fullName evidence="2">DNA-directed DNA polymerase</fullName>
        <ecNumber evidence="2">2.7.7.7</ecNumber>
    </recommendedName>
</protein>
<dbReference type="InterPro" id="IPR003593">
    <property type="entry name" value="AAA+_ATPase"/>
</dbReference>
<evidence type="ECO:0000256" key="6">
    <source>
        <dbReference type="ARBA" id="ARBA00022723"/>
    </source>
</evidence>
<evidence type="ECO:0000313" key="15">
    <source>
        <dbReference type="Proteomes" id="UP001494902"/>
    </source>
</evidence>
<dbReference type="InterPro" id="IPR012763">
    <property type="entry name" value="DNA_pol_III_sug/sutau_N"/>
</dbReference>
<keyword evidence="5" id="KW-0235">DNA replication</keyword>
<feature type="domain" description="AAA+ ATPase" evidence="13">
    <location>
        <begin position="36"/>
        <end position="180"/>
    </location>
</feature>
<accession>A0ABV1K977</accession>
<feature type="compositionally biased region" description="Polar residues" evidence="12">
    <location>
        <begin position="536"/>
        <end position="550"/>
    </location>
</feature>
<dbReference type="SMART" id="SM00382">
    <property type="entry name" value="AAA"/>
    <property type="match status" value="1"/>
</dbReference>
<evidence type="ECO:0000259" key="13">
    <source>
        <dbReference type="SMART" id="SM00382"/>
    </source>
</evidence>
<evidence type="ECO:0000256" key="1">
    <source>
        <dbReference type="ARBA" id="ARBA00006360"/>
    </source>
</evidence>
<sequence>MALALYRKYRPAKLADVVGQEHVTEPLATALRAGRINHAYLFSGPRGCGKTSSARILARSLNCVEGPTPEPCGVCNSCVALAPEGPGNIDVIELDAASHGGVEDARELRDRAFYAPAESRYRVFVVDEAHMVTTQGFNALLKIVEEPPEHLVFVFATTEPDKVLPTIRSRTHHYPFRLIPPGTMRSLLEKICGEEEVTVAPPVFPLVIRAGGGSARDTLSVLDQLLAGAGEQGISYERAVALLGVTDSGLIDDAVDALAAGDGAAVYAAVDRLVEAGHDPRRFASDLLQRVRDLMLIQAVPDAAEQGIVDGAADELSRMADQAAQLGPATLTRYGEILHQGLIEMRGATAPRLLLELLCARMLLPAATTSDGGLLERLERIERRNAIAPGPVDGDEGGASRRFVRPSERPSGAAAPRGGDEGGSGGATDGGRAAATSDRGPAATTAPSRRGTTAGTGTDVGTGTAADTGTAGGDGTAAGDGRGDSGSGGSGAAAPETAPEAGAPAPTASEPGPVTAGATIEPEPAGGTGAGRASQPGGSATGDRSASTTEPAGPGVASSDATAATGEPPADREAPGTSADRERPAPDASRPRPPRDGAPPDAAPPASAQPAPAAASLDATAVRRVWPEILAAVRQRSRSTEALLVNATVRAVDGDVLVLAIGAPPLARRLSEQRNTDVISDALRAVLGVQWQVRCDQGDAGGARARPAAERPQRAAPQRPSQRQAPSGDQQQGAAPRRREGGADTGIPLPPEPPPDDAPPDPAAGDGPVRASPPRNQRDEEEAMIAEAAAEAATPGARRDPEAAALEILTTHLGARTIDPT</sequence>
<dbReference type="NCBIfam" id="NF005846">
    <property type="entry name" value="PRK07764.1-6"/>
    <property type="match status" value="1"/>
</dbReference>
<dbReference type="CDD" id="cd18137">
    <property type="entry name" value="HLD_clamp_pol_III_gamma_tau"/>
    <property type="match status" value="1"/>
</dbReference>
<keyword evidence="8" id="KW-0862">Zinc</keyword>
<keyword evidence="9" id="KW-0067">ATP-binding</keyword>
<dbReference type="RefSeq" id="WP_349298115.1">
    <property type="nucleotide sequence ID" value="NZ_JBEDNQ010000004.1"/>
</dbReference>
<feature type="compositionally biased region" description="Low complexity" evidence="12">
    <location>
        <begin position="604"/>
        <end position="614"/>
    </location>
</feature>
<organism evidence="14 15">
    <name type="scientific">Pseudonocardia nematodicida</name>
    <dbReference type="NCBI Taxonomy" id="1206997"/>
    <lineage>
        <taxon>Bacteria</taxon>
        <taxon>Bacillati</taxon>
        <taxon>Actinomycetota</taxon>
        <taxon>Actinomycetes</taxon>
        <taxon>Pseudonocardiales</taxon>
        <taxon>Pseudonocardiaceae</taxon>
        <taxon>Pseudonocardia</taxon>
    </lineage>
</organism>
<evidence type="ECO:0000256" key="4">
    <source>
        <dbReference type="ARBA" id="ARBA00022695"/>
    </source>
</evidence>
<evidence type="ECO:0000256" key="11">
    <source>
        <dbReference type="ARBA" id="ARBA00049244"/>
    </source>
</evidence>
<dbReference type="Pfam" id="PF12169">
    <property type="entry name" value="DNA_pol3_gamma3"/>
    <property type="match status" value="1"/>
</dbReference>
<evidence type="ECO:0000256" key="2">
    <source>
        <dbReference type="ARBA" id="ARBA00012417"/>
    </source>
</evidence>
<dbReference type="EMBL" id="JBEDNQ010000004">
    <property type="protein sequence ID" value="MEQ3551041.1"/>
    <property type="molecule type" value="Genomic_DNA"/>
</dbReference>
<keyword evidence="3 14" id="KW-0808">Transferase</keyword>
<dbReference type="PANTHER" id="PTHR11669">
    <property type="entry name" value="REPLICATION FACTOR C / DNA POLYMERASE III GAMMA-TAU SUBUNIT"/>
    <property type="match status" value="1"/>
</dbReference>
<dbReference type="InterPro" id="IPR022754">
    <property type="entry name" value="DNA_pol_III_gamma-3"/>
</dbReference>
<feature type="compositionally biased region" description="Gly residues" evidence="12">
    <location>
        <begin position="470"/>
        <end position="491"/>
    </location>
</feature>
<feature type="region of interest" description="Disordered" evidence="12">
    <location>
        <begin position="386"/>
        <end position="614"/>
    </location>
</feature>
<comment type="caution">
    <text evidence="14">The sequence shown here is derived from an EMBL/GenBank/DDBJ whole genome shotgun (WGS) entry which is preliminary data.</text>
</comment>
<dbReference type="InterPro" id="IPR050238">
    <property type="entry name" value="DNA_Rep/Repair_Clamp_Loader"/>
</dbReference>
<dbReference type="Proteomes" id="UP001494902">
    <property type="component" value="Unassembled WGS sequence"/>
</dbReference>
<feature type="compositionally biased region" description="Low complexity" evidence="12">
    <location>
        <begin position="430"/>
        <end position="469"/>
    </location>
</feature>
<keyword evidence="4 14" id="KW-0548">Nucleotidyltransferase</keyword>
<keyword evidence="7" id="KW-0547">Nucleotide-binding</keyword>
<dbReference type="Gene3D" id="1.10.8.60">
    <property type="match status" value="1"/>
</dbReference>
<feature type="compositionally biased region" description="Low complexity" evidence="12">
    <location>
        <begin position="492"/>
        <end position="513"/>
    </location>
</feature>
<reference evidence="14 15" key="1">
    <citation type="submission" date="2024-03" db="EMBL/GenBank/DDBJ databases">
        <title>Draft genome sequence of Pseudonocardia nematodicida JCM 31783.</title>
        <authorList>
            <person name="Butdee W."/>
            <person name="Duangmal K."/>
        </authorList>
    </citation>
    <scope>NUCLEOTIDE SEQUENCE [LARGE SCALE GENOMIC DNA]</scope>
    <source>
        <strain evidence="14 15">JCM 31783</strain>
    </source>
</reference>
<keyword evidence="6" id="KW-0479">Metal-binding</keyword>
<evidence type="ECO:0000256" key="5">
    <source>
        <dbReference type="ARBA" id="ARBA00022705"/>
    </source>
</evidence>
<proteinExistence type="inferred from homology"/>
<evidence type="ECO:0000256" key="7">
    <source>
        <dbReference type="ARBA" id="ARBA00022741"/>
    </source>
</evidence>
<evidence type="ECO:0000256" key="8">
    <source>
        <dbReference type="ARBA" id="ARBA00022833"/>
    </source>
</evidence>
<dbReference type="NCBIfam" id="TIGR02397">
    <property type="entry name" value="dnaX_nterm"/>
    <property type="match status" value="1"/>
</dbReference>
<dbReference type="CDD" id="cd00009">
    <property type="entry name" value="AAA"/>
    <property type="match status" value="1"/>
</dbReference>
<gene>
    <name evidence="14" type="ORF">WIS52_11205</name>
</gene>
<dbReference type="InterPro" id="IPR048448">
    <property type="entry name" value="DnaX-like_C"/>
</dbReference>
<dbReference type="SUPFAM" id="SSF48019">
    <property type="entry name" value="post-AAA+ oligomerization domain-like"/>
    <property type="match status" value="1"/>
</dbReference>
<dbReference type="InterPro" id="IPR045085">
    <property type="entry name" value="HLD_clamp_pol_III_gamma_tau"/>
</dbReference>
<dbReference type="InterPro" id="IPR008921">
    <property type="entry name" value="DNA_pol3_clamp-load_cplx_C"/>
</dbReference>
<dbReference type="GO" id="GO:0003887">
    <property type="term" value="F:DNA-directed DNA polymerase activity"/>
    <property type="evidence" value="ECO:0007669"/>
    <property type="project" value="UniProtKB-EC"/>
</dbReference>
<dbReference type="NCBIfam" id="NF011513">
    <property type="entry name" value="PRK14952.1"/>
    <property type="match status" value="1"/>
</dbReference>
<dbReference type="InterPro" id="IPR027417">
    <property type="entry name" value="P-loop_NTPase"/>
</dbReference>
<dbReference type="Gene3D" id="1.20.272.10">
    <property type="match status" value="1"/>
</dbReference>
<dbReference type="Pfam" id="PF13177">
    <property type="entry name" value="DNA_pol3_delta2"/>
    <property type="match status" value="1"/>
</dbReference>
<keyword evidence="15" id="KW-1185">Reference proteome</keyword>
<dbReference type="PANTHER" id="PTHR11669:SF0">
    <property type="entry name" value="PROTEIN STICHEL-LIKE 2"/>
    <property type="match status" value="1"/>
</dbReference>
<dbReference type="Gene3D" id="3.40.50.300">
    <property type="entry name" value="P-loop containing nucleotide triphosphate hydrolases"/>
    <property type="match status" value="1"/>
</dbReference>